<gene>
    <name evidence="1" type="ORF">G7058_00620</name>
</gene>
<reference evidence="1 2" key="1">
    <citation type="journal article" date="2017" name="Int. J. Syst. Evol. Microbiol.">
        <title>Jeotgalibaca porci sp. nov. and Jeotgalibaca arthritidis sp. nov., isolated from pigs, and emended description of the genus Jeotgalibaca.</title>
        <authorList>
            <person name="Zamora L."/>
            <person name="Perez-Sancho M."/>
            <person name="Dominguez L."/>
            <person name="Fernandez-Garayzabal J.F."/>
            <person name="Vela A.I."/>
        </authorList>
    </citation>
    <scope>NUCLEOTIDE SEQUENCE [LARGE SCALE GENOMIC DNA]</scope>
    <source>
        <strain evidence="1 2">CCUG 69148</strain>
    </source>
</reference>
<dbReference type="Proteomes" id="UP000501830">
    <property type="component" value="Chromosome"/>
</dbReference>
<evidence type="ECO:0000313" key="1">
    <source>
        <dbReference type="EMBL" id="QIK52635.1"/>
    </source>
</evidence>
<keyword evidence="2" id="KW-1185">Reference proteome</keyword>
<protein>
    <recommendedName>
        <fullName evidence="3">DNA topoisomerase III</fullName>
    </recommendedName>
</protein>
<evidence type="ECO:0000313" key="2">
    <source>
        <dbReference type="Proteomes" id="UP000501830"/>
    </source>
</evidence>
<dbReference type="KEGG" id="jpo:G7058_00620"/>
<dbReference type="Pfam" id="PF13342">
    <property type="entry name" value="Toprim_Crpt"/>
    <property type="match status" value="1"/>
</dbReference>
<dbReference type="AlphaFoldDB" id="A0A6G7WK54"/>
<dbReference type="EMBL" id="CP049889">
    <property type="protein sequence ID" value="QIK52635.1"/>
    <property type="molecule type" value="Genomic_DNA"/>
</dbReference>
<name>A0A6G7WK54_9LACT</name>
<dbReference type="InterPro" id="IPR025589">
    <property type="entry name" value="Toprim_C_rpt"/>
</dbReference>
<proteinExistence type="predicted"/>
<organism evidence="1 2">
    <name type="scientific">Jeotgalibaca porci</name>
    <dbReference type="NCBI Taxonomy" id="1868793"/>
    <lineage>
        <taxon>Bacteria</taxon>
        <taxon>Bacillati</taxon>
        <taxon>Bacillota</taxon>
        <taxon>Bacilli</taxon>
        <taxon>Lactobacillales</taxon>
        <taxon>Carnobacteriaceae</taxon>
        <taxon>Jeotgalibaca</taxon>
    </lineage>
</organism>
<accession>A0A6G7WK54</accession>
<evidence type="ECO:0008006" key="3">
    <source>
        <dbReference type="Google" id="ProtNLM"/>
    </source>
</evidence>
<sequence length="87" mass="9836">MGVCPQCQKNVLDKGKFYGCTGYREGCTFTLPKKWSGKTFTKKNIKDLLLKQETSLIKGFKSKKGTPFNAKLKLVNNKLAFDFPNPK</sequence>